<comment type="similarity">
    <text evidence="2">Belongs to the G-protein coupled receptor 1 family.</text>
</comment>
<keyword evidence="8" id="KW-0807">Transducer</keyword>
<dbReference type="EMBL" id="NCKU01016888">
    <property type="protein sequence ID" value="RWR99104.1"/>
    <property type="molecule type" value="Genomic_DNA"/>
</dbReference>
<evidence type="ECO:0000256" key="7">
    <source>
        <dbReference type="ARBA" id="ARBA00023170"/>
    </source>
</evidence>
<dbReference type="OrthoDB" id="5953793at2759"/>
<evidence type="ECO:0000313" key="12">
    <source>
        <dbReference type="Proteomes" id="UP000285301"/>
    </source>
</evidence>
<dbReference type="Proteomes" id="UP000285301">
    <property type="component" value="Unassembled WGS sequence"/>
</dbReference>
<evidence type="ECO:0000256" key="5">
    <source>
        <dbReference type="ARBA" id="ARBA00023040"/>
    </source>
</evidence>
<feature type="domain" description="G-protein coupled receptors family 1 profile" evidence="10">
    <location>
        <begin position="57"/>
        <end position="131"/>
    </location>
</feature>
<dbReference type="GO" id="GO:0016020">
    <property type="term" value="C:membrane"/>
    <property type="evidence" value="ECO:0007669"/>
    <property type="project" value="UniProtKB-SubCell"/>
</dbReference>
<evidence type="ECO:0000256" key="6">
    <source>
        <dbReference type="ARBA" id="ARBA00023136"/>
    </source>
</evidence>
<organism evidence="11 12">
    <name type="scientific">Dinothrombium tinctorium</name>
    <dbReference type="NCBI Taxonomy" id="1965070"/>
    <lineage>
        <taxon>Eukaryota</taxon>
        <taxon>Metazoa</taxon>
        <taxon>Ecdysozoa</taxon>
        <taxon>Arthropoda</taxon>
        <taxon>Chelicerata</taxon>
        <taxon>Arachnida</taxon>
        <taxon>Acari</taxon>
        <taxon>Acariformes</taxon>
        <taxon>Trombidiformes</taxon>
        <taxon>Prostigmata</taxon>
        <taxon>Anystina</taxon>
        <taxon>Parasitengona</taxon>
        <taxon>Trombidioidea</taxon>
        <taxon>Trombidiidae</taxon>
        <taxon>Dinothrombium</taxon>
    </lineage>
</organism>
<dbReference type="GO" id="GO:0004930">
    <property type="term" value="F:G protein-coupled receptor activity"/>
    <property type="evidence" value="ECO:0007669"/>
    <property type="project" value="UniProtKB-KW"/>
</dbReference>
<dbReference type="PRINTS" id="PR00237">
    <property type="entry name" value="GPCRRHODOPSN"/>
</dbReference>
<keyword evidence="3 9" id="KW-0812">Transmembrane</keyword>
<keyword evidence="7 11" id="KW-0675">Receptor</keyword>
<feature type="transmembrane region" description="Helical" evidence="9">
    <location>
        <begin position="40"/>
        <end position="65"/>
    </location>
</feature>
<keyword evidence="6 9" id="KW-0472">Membrane</keyword>
<evidence type="ECO:0000256" key="3">
    <source>
        <dbReference type="ARBA" id="ARBA00022692"/>
    </source>
</evidence>
<evidence type="ECO:0000256" key="9">
    <source>
        <dbReference type="SAM" id="Phobius"/>
    </source>
</evidence>
<dbReference type="PANTHER" id="PTHR24235">
    <property type="entry name" value="NEUROPEPTIDE Y RECEPTOR"/>
    <property type="match status" value="1"/>
</dbReference>
<dbReference type="AlphaFoldDB" id="A0A443Q7U5"/>
<sequence>MKHSAAEIMNDTRLSDYIDDIRNIVEDFIANQYHHKEASVIALIVLYPLLFVVGIIGNSLILYWIGIGKEAKQRKLVFYPFLVNLCISDIMVLITCCPFVLYSHITSIWHLGKHCCLIIHYLQDKIDYELS</sequence>
<evidence type="ECO:0000256" key="8">
    <source>
        <dbReference type="ARBA" id="ARBA00023224"/>
    </source>
</evidence>
<dbReference type="InterPro" id="IPR017452">
    <property type="entry name" value="GPCR_Rhodpsn_7TM"/>
</dbReference>
<comment type="caution">
    <text evidence="11">The sequence shown here is derived from an EMBL/GenBank/DDBJ whole genome shotgun (WGS) entry which is preliminary data.</text>
</comment>
<accession>A0A443Q7U5</accession>
<dbReference type="STRING" id="1965070.A0A443Q7U5"/>
<proteinExistence type="inferred from homology"/>
<evidence type="ECO:0000256" key="1">
    <source>
        <dbReference type="ARBA" id="ARBA00004141"/>
    </source>
</evidence>
<comment type="subcellular location">
    <subcellularLocation>
        <location evidence="1">Membrane</location>
        <topology evidence="1">Multi-pass membrane protein</topology>
    </subcellularLocation>
</comment>
<evidence type="ECO:0000259" key="10">
    <source>
        <dbReference type="PROSITE" id="PS50262"/>
    </source>
</evidence>
<dbReference type="Gene3D" id="1.20.1070.10">
    <property type="entry name" value="Rhodopsin 7-helix transmembrane proteins"/>
    <property type="match status" value="1"/>
</dbReference>
<protein>
    <submittedName>
        <fullName evidence="11">Orexin receptor type 2-like protein</fullName>
    </submittedName>
</protein>
<evidence type="ECO:0000256" key="4">
    <source>
        <dbReference type="ARBA" id="ARBA00022989"/>
    </source>
</evidence>
<evidence type="ECO:0000313" key="11">
    <source>
        <dbReference type="EMBL" id="RWR99104.1"/>
    </source>
</evidence>
<dbReference type="PROSITE" id="PS50262">
    <property type="entry name" value="G_PROTEIN_RECEP_F1_2"/>
    <property type="match status" value="1"/>
</dbReference>
<name>A0A443Q7U5_9ACAR</name>
<gene>
    <name evidence="11" type="ORF">B4U79_18830</name>
</gene>
<dbReference type="Pfam" id="PF00001">
    <property type="entry name" value="7tm_1"/>
    <property type="match status" value="1"/>
</dbReference>
<evidence type="ECO:0000256" key="2">
    <source>
        <dbReference type="ARBA" id="ARBA00010663"/>
    </source>
</evidence>
<feature type="transmembrane region" description="Helical" evidence="9">
    <location>
        <begin position="77"/>
        <end position="101"/>
    </location>
</feature>
<dbReference type="SUPFAM" id="SSF81321">
    <property type="entry name" value="Family A G protein-coupled receptor-like"/>
    <property type="match status" value="1"/>
</dbReference>
<keyword evidence="12" id="KW-1185">Reference proteome</keyword>
<keyword evidence="4 9" id="KW-1133">Transmembrane helix</keyword>
<keyword evidence="5" id="KW-0297">G-protein coupled receptor</keyword>
<reference evidence="11 12" key="1">
    <citation type="journal article" date="2018" name="Gigascience">
        <title>Genomes of trombidid mites reveal novel predicted allergens and laterally-transferred genes associated with secondary metabolism.</title>
        <authorList>
            <person name="Dong X."/>
            <person name="Chaisiri K."/>
            <person name="Xia D."/>
            <person name="Armstrong S.D."/>
            <person name="Fang Y."/>
            <person name="Donnelly M.J."/>
            <person name="Kadowaki T."/>
            <person name="McGarry J.W."/>
            <person name="Darby A.C."/>
            <person name="Makepeace B.L."/>
        </authorList>
    </citation>
    <scope>NUCLEOTIDE SEQUENCE [LARGE SCALE GENOMIC DNA]</scope>
    <source>
        <strain evidence="11">UoL-WK</strain>
    </source>
</reference>
<dbReference type="InterPro" id="IPR000276">
    <property type="entry name" value="GPCR_Rhodpsn"/>
</dbReference>
<dbReference type="PANTHER" id="PTHR24235:SF29">
    <property type="entry name" value="GH23382P"/>
    <property type="match status" value="1"/>
</dbReference>